<organism evidence="5 6">
    <name type="scientific">Cordylochernes scorpioides</name>
    <dbReference type="NCBI Taxonomy" id="51811"/>
    <lineage>
        <taxon>Eukaryota</taxon>
        <taxon>Metazoa</taxon>
        <taxon>Ecdysozoa</taxon>
        <taxon>Arthropoda</taxon>
        <taxon>Chelicerata</taxon>
        <taxon>Arachnida</taxon>
        <taxon>Pseudoscorpiones</taxon>
        <taxon>Cheliferoidea</taxon>
        <taxon>Chernetidae</taxon>
        <taxon>Cordylochernes</taxon>
    </lineage>
</organism>
<evidence type="ECO:0000313" key="6">
    <source>
        <dbReference type="Proteomes" id="UP001235939"/>
    </source>
</evidence>
<dbReference type="PANTHER" id="PTHR11475">
    <property type="entry name" value="OXIDASE/PEROXIDASE"/>
    <property type="match status" value="1"/>
</dbReference>
<dbReference type="PRINTS" id="PR00457">
    <property type="entry name" value="ANPEROXIDASE"/>
</dbReference>
<keyword evidence="4" id="KW-0325">Glycoprotein</keyword>
<dbReference type="SUPFAM" id="SSF48113">
    <property type="entry name" value="Heme-dependent peroxidases"/>
    <property type="match status" value="1"/>
</dbReference>
<evidence type="ECO:0000256" key="4">
    <source>
        <dbReference type="ARBA" id="ARBA00023180"/>
    </source>
</evidence>
<dbReference type="PROSITE" id="PS50292">
    <property type="entry name" value="PEROXIDASE_3"/>
    <property type="match status" value="1"/>
</dbReference>
<dbReference type="InterPro" id="IPR010255">
    <property type="entry name" value="Haem_peroxidase_sf"/>
</dbReference>
<sequence>MSYYNTVYRLTCPGDARANQHIFLTVMHTIWALFHNFVAEQLGQSHPHWSDNKMFEEARRIVVAVLQRVTYHEFLPELLNSRLMEKFHLWSGQGGRYDPQVWGSLMSEFSTAAYRVGHSFIPSDFGADLLTNSFFNPALLYSRTVGELVTDMANASSGRYDPRLVPAVTEFLYSRGQIGADLAAFNVFRGRDHGLRPYVEYLRLCTCRQVTRFDQLRSVMPLKAVNALRKLYK</sequence>
<gene>
    <name evidence="5" type="ORF">LAZ67_2006376</name>
</gene>
<evidence type="ECO:0000313" key="5">
    <source>
        <dbReference type="EMBL" id="UYV64039.1"/>
    </source>
</evidence>
<keyword evidence="3" id="KW-0575">Peroxidase</keyword>
<dbReference type="InterPro" id="IPR019791">
    <property type="entry name" value="Haem_peroxidase_animal"/>
</dbReference>
<accession>A0ABY6K5E5</accession>
<evidence type="ECO:0000256" key="3">
    <source>
        <dbReference type="ARBA" id="ARBA00022559"/>
    </source>
</evidence>
<dbReference type="Pfam" id="PF03098">
    <property type="entry name" value="An_peroxidase"/>
    <property type="match status" value="1"/>
</dbReference>
<comment type="subcellular location">
    <subcellularLocation>
        <location evidence="1">Secreted</location>
    </subcellularLocation>
</comment>
<dbReference type="Gene3D" id="1.10.640.10">
    <property type="entry name" value="Haem peroxidase domain superfamily, animal type"/>
    <property type="match status" value="1"/>
</dbReference>
<proteinExistence type="predicted"/>
<dbReference type="EMBL" id="CP092864">
    <property type="protein sequence ID" value="UYV64039.1"/>
    <property type="molecule type" value="Genomic_DNA"/>
</dbReference>
<dbReference type="PANTHER" id="PTHR11475:SF4">
    <property type="entry name" value="CHORION PEROXIDASE"/>
    <property type="match status" value="1"/>
</dbReference>
<evidence type="ECO:0000256" key="2">
    <source>
        <dbReference type="ARBA" id="ARBA00022525"/>
    </source>
</evidence>
<name>A0ABY6K5E5_9ARAC</name>
<keyword evidence="3" id="KW-0560">Oxidoreductase</keyword>
<dbReference type="InterPro" id="IPR037120">
    <property type="entry name" value="Haem_peroxidase_sf_animal"/>
</dbReference>
<keyword evidence="2" id="KW-0964">Secreted</keyword>
<protein>
    <submittedName>
        <fullName evidence="5">HPX6</fullName>
    </submittedName>
</protein>
<dbReference type="Proteomes" id="UP001235939">
    <property type="component" value="Chromosome 02"/>
</dbReference>
<keyword evidence="6" id="KW-1185">Reference proteome</keyword>
<evidence type="ECO:0000256" key="1">
    <source>
        <dbReference type="ARBA" id="ARBA00004613"/>
    </source>
</evidence>
<reference evidence="5 6" key="1">
    <citation type="submission" date="2022-01" db="EMBL/GenBank/DDBJ databases">
        <title>A chromosomal length assembly of Cordylochernes scorpioides.</title>
        <authorList>
            <person name="Zeh D."/>
            <person name="Zeh J."/>
        </authorList>
    </citation>
    <scope>NUCLEOTIDE SEQUENCE [LARGE SCALE GENOMIC DNA]</scope>
    <source>
        <strain evidence="5">IN4F17</strain>
        <tissue evidence="5">Whole Body</tissue>
    </source>
</reference>